<evidence type="ECO:0000256" key="4">
    <source>
        <dbReference type="ARBA" id="ARBA00023274"/>
    </source>
</evidence>
<dbReference type="InterPro" id="IPR032474">
    <property type="entry name" value="Argonaute_N"/>
</dbReference>
<dbReference type="CDD" id="cd02846">
    <property type="entry name" value="PAZ_argonaute_like"/>
    <property type="match status" value="1"/>
</dbReference>
<dbReference type="Proteomes" id="UP000245207">
    <property type="component" value="Unassembled WGS sequence"/>
</dbReference>
<dbReference type="STRING" id="35608.A0A2U1PZ46"/>
<proteinExistence type="inferred from homology"/>
<name>A0A2U1PZ46_ARTAN</name>
<keyword evidence="3" id="KW-0943">RNA-mediated gene silencing</keyword>
<dbReference type="PANTHER" id="PTHR22891">
    <property type="entry name" value="EUKARYOTIC TRANSLATION INITIATION FACTOR 2C"/>
    <property type="match status" value="1"/>
</dbReference>
<dbReference type="CDD" id="cd04657">
    <property type="entry name" value="Piwi_ago-like"/>
    <property type="match status" value="1"/>
</dbReference>
<dbReference type="FunFam" id="3.40.50.2300:FF:000110">
    <property type="entry name" value="Argonaute 10"/>
    <property type="match status" value="1"/>
</dbReference>
<organism evidence="7 8">
    <name type="scientific">Artemisia annua</name>
    <name type="common">Sweet wormwood</name>
    <dbReference type="NCBI Taxonomy" id="35608"/>
    <lineage>
        <taxon>Eukaryota</taxon>
        <taxon>Viridiplantae</taxon>
        <taxon>Streptophyta</taxon>
        <taxon>Embryophyta</taxon>
        <taxon>Tracheophyta</taxon>
        <taxon>Spermatophyta</taxon>
        <taxon>Magnoliopsida</taxon>
        <taxon>eudicotyledons</taxon>
        <taxon>Gunneridae</taxon>
        <taxon>Pentapetalae</taxon>
        <taxon>asterids</taxon>
        <taxon>campanulids</taxon>
        <taxon>Asterales</taxon>
        <taxon>Asteraceae</taxon>
        <taxon>Asteroideae</taxon>
        <taxon>Anthemideae</taxon>
        <taxon>Artemisiinae</taxon>
        <taxon>Artemisia</taxon>
    </lineage>
</organism>
<dbReference type="EMBL" id="PKPP01000580">
    <property type="protein sequence ID" value="PWA91026.1"/>
    <property type="molecule type" value="Genomic_DNA"/>
</dbReference>
<dbReference type="Pfam" id="PF16487">
    <property type="entry name" value="ArgoMid"/>
    <property type="match status" value="1"/>
</dbReference>
<dbReference type="GO" id="GO:1990904">
    <property type="term" value="C:ribonucleoprotein complex"/>
    <property type="evidence" value="ECO:0007669"/>
    <property type="project" value="UniProtKB-KW"/>
</dbReference>
<evidence type="ECO:0000313" key="7">
    <source>
        <dbReference type="EMBL" id="PWA91026.1"/>
    </source>
</evidence>
<protein>
    <submittedName>
        <fullName evidence="7">Argonaute family protein</fullName>
    </submittedName>
</protein>
<dbReference type="OrthoDB" id="10252740at2759"/>
<dbReference type="SUPFAM" id="SSF53098">
    <property type="entry name" value="Ribonuclease H-like"/>
    <property type="match status" value="1"/>
</dbReference>
<comment type="caution">
    <text evidence="7">The sequence shown here is derived from an EMBL/GenBank/DDBJ whole genome shotgun (WGS) entry which is preliminary data.</text>
</comment>
<feature type="domain" description="Piwi" evidence="6">
    <location>
        <begin position="499"/>
        <end position="846"/>
    </location>
</feature>
<keyword evidence="8" id="KW-1185">Reference proteome</keyword>
<dbReference type="InterPro" id="IPR003165">
    <property type="entry name" value="Piwi"/>
</dbReference>
<dbReference type="InterPro" id="IPR032473">
    <property type="entry name" value="Argonaute_Mid_dom"/>
</dbReference>
<dbReference type="PROSITE" id="PS50821">
    <property type="entry name" value="PAZ"/>
    <property type="match status" value="1"/>
</dbReference>
<accession>A0A2U1PZ46</accession>
<dbReference type="Gene3D" id="2.170.260.10">
    <property type="entry name" value="paz domain"/>
    <property type="match status" value="1"/>
</dbReference>
<dbReference type="Pfam" id="PF16486">
    <property type="entry name" value="ArgoN"/>
    <property type="match status" value="1"/>
</dbReference>
<dbReference type="GO" id="GO:0031047">
    <property type="term" value="P:regulatory ncRNA-mediated gene silencing"/>
    <property type="evidence" value="ECO:0007669"/>
    <property type="project" value="UniProtKB-KW"/>
</dbReference>
<dbReference type="Pfam" id="PF08699">
    <property type="entry name" value="ArgoL1"/>
    <property type="match status" value="1"/>
</dbReference>
<dbReference type="AlphaFoldDB" id="A0A2U1PZ46"/>
<evidence type="ECO:0000256" key="3">
    <source>
        <dbReference type="ARBA" id="ARBA00023158"/>
    </source>
</evidence>
<evidence type="ECO:0000259" key="6">
    <source>
        <dbReference type="PROSITE" id="PS50822"/>
    </source>
</evidence>
<dbReference type="InterPro" id="IPR036397">
    <property type="entry name" value="RNaseH_sf"/>
</dbReference>
<dbReference type="InterPro" id="IPR036085">
    <property type="entry name" value="PAZ_dom_sf"/>
</dbReference>
<dbReference type="InterPro" id="IPR003100">
    <property type="entry name" value="PAZ_dom"/>
</dbReference>
<sequence>MSGRGGETTAPPPLMPSAARKLIVPARSEFGSAGEKIIITANHFKVDIGNIDLHQYDVTIAPEVTSKNMRRHIMESVNRSYLASPQFGNLLLAYDGNKSAFATGPLPFNSQEFVVQLLCSRGDREFKVTIKFAARKELNDLRQFLAGRQQDNPKETIRALNLVLRDKRLIVGRSLCGPFLGRGPLTDGIEYWNGFYQSLRPTQMGLSLNIDHLAGAFYEPQPLKWFVDRLLGTTVSSLTAKERIKVERAIKGVMVETEYGRRYKVQGLTVLPISQLNFIEKTGTIKTVVGYFSEKYNYELRFPAFPAIQAGTDAKPVYLPMEFCRVTAGQRYSLRLNERQVTRFLRATCQRPTIKFAGIDDVIRQMCPLSNAFEMKVPGLWTPIVARVLPPPSLCYRGPQSEVTPAAGQWTMSGLKVINGGIVEYWTIINFSLQNEEAVLDFVHELVSMCRDKGIVFKPQPLLAMRSAMPHTIEKALADLHSQASAQLARISPGRHLQMLFVILPETKGSYYSRIKRVCETELGIVSQCCKPQHIMKRSSKYFENVALKINVKVGGRNTVLSAALNCMLPYVTDRPTIIFGAYVSHPHPGEDSSPSIAAVVASMDWPEVTRYKALMSAQQHRQEIIQDLYTTRTDPKKGLIHGGMIRELLIAFKKETGRKPHRLIIYRDGVSVDQFNEVLLNEVDMIRKVPFYISCFRTFKLCPFHLLNIMMMFQACISLEENYLPPVTFIVVQKRHHTRLFPERFYDRTSSDLNGNMLPGTVVDTDICHPSEFDFYLCSHAGIEGTSCPTHYHVLYDENNFTADGLQMLTNSLCYTYARCTRSVSIVPPAYYAHLAAFRARSYIGGDQYESSSCAQRLTRDRVAKVHDNVKSVMFYC</sequence>
<dbReference type="SUPFAM" id="SSF101690">
    <property type="entry name" value="PAZ domain"/>
    <property type="match status" value="1"/>
</dbReference>
<dbReference type="InterPro" id="IPR045246">
    <property type="entry name" value="Piwi_ago-like"/>
</dbReference>
<dbReference type="SMART" id="SM01163">
    <property type="entry name" value="DUF1785"/>
    <property type="match status" value="1"/>
</dbReference>
<dbReference type="GO" id="GO:0051607">
    <property type="term" value="P:defense response to virus"/>
    <property type="evidence" value="ECO:0007669"/>
    <property type="project" value="UniProtKB-ARBA"/>
</dbReference>
<dbReference type="Gene3D" id="3.40.50.2300">
    <property type="match status" value="1"/>
</dbReference>
<evidence type="ECO:0000256" key="2">
    <source>
        <dbReference type="ARBA" id="ARBA00022491"/>
    </source>
</evidence>
<comment type="similarity">
    <text evidence="1">Belongs to the argonaute family. Ago subfamily.</text>
</comment>
<dbReference type="PROSITE" id="PS50822">
    <property type="entry name" value="PIWI"/>
    <property type="match status" value="1"/>
</dbReference>
<keyword evidence="4" id="KW-0687">Ribonucleoprotein</keyword>
<dbReference type="SMART" id="SM00949">
    <property type="entry name" value="PAZ"/>
    <property type="match status" value="1"/>
</dbReference>
<dbReference type="Pfam" id="PF02171">
    <property type="entry name" value="Piwi"/>
    <property type="match status" value="2"/>
</dbReference>
<dbReference type="Pfam" id="PF02170">
    <property type="entry name" value="PAZ"/>
    <property type="match status" value="1"/>
</dbReference>
<dbReference type="GO" id="GO:0003723">
    <property type="term" value="F:RNA binding"/>
    <property type="evidence" value="ECO:0007669"/>
    <property type="project" value="InterPro"/>
</dbReference>
<keyword evidence="2" id="KW-0678">Repressor</keyword>
<evidence type="ECO:0000259" key="5">
    <source>
        <dbReference type="PROSITE" id="PS50821"/>
    </source>
</evidence>
<dbReference type="InterPro" id="IPR012337">
    <property type="entry name" value="RNaseH-like_sf"/>
</dbReference>
<dbReference type="SMART" id="SM00950">
    <property type="entry name" value="Piwi"/>
    <property type="match status" value="1"/>
</dbReference>
<evidence type="ECO:0000313" key="8">
    <source>
        <dbReference type="Proteomes" id="UP000245207"/>
    </source>
</evidence>
<reference evidence="7 8" key="1">
    <citation type="journal article" date="2018" name="Mol. Plant">
        <title>The genome of Artemisia annua provides insight into the evolution of Asteraceae family and artemisinin biosynthesis.</title>
        <authorList>
            <person name="Shen Q."/>
            <person name="Zhang L."/>
            <person name="Liao Z."/>
            <person name="Wang S."/>
            <person name="Yan T."/>
            <person name="Shi P."/>
            <person name="Liu M."/>
            <person name="Fu X."/>
            <person name="Pan Q."/>
            <person name="Wang Y."/>
            <person name="Lv Z."/>
            <person name="Lu X."/>
            <person name="Zhang F."/>
            <person name="Jiang W."/>
            <person name="Ma Y."/>
            <person name="Chen M."/>
            <person name="Hao X."/>
            <person name="Li L."/>
            <person name="Tang Y."/>
            <person name="Lv G."/>
            <person name="Zhou Y."/>
            <person name="Sun X."/>
            <person name="Brodelius P.E."/>
            <person name="Rose J.K.C."/>
            <person name="Tang K."/>
        </authorList>
    </citation>
    <scope>NUCLEOTIDE SEQUENCE [LARGE SCALE GENOMIC DNA]</scope>
    <source>
        <strain evidence="8">cv. Huhao1</strain>
        <tissue evidence="7">Leaf</tissue>
    </source>
</reference>
<feature type="domain" description="PAZ" evidence="5">
    <location>
        <begin position="222"/>
        <end position="328"/>
    </location>
</feature>
<dbReference type="InterPro" id="IPR014811">
    <property type="entry name" value="ArgoL1"/>
</dbReference>
<dbReference type="Gene3D" id="3.30.420.10">
    <property type="entry name" value="Ribonuclease H-like superfamily/Ribonuclease H"/>
    <property type="match status" value="1"/>
</dbReference>
<gene>
    <name evidence="7" type="ORF">CTI12_AA095540</name>
</gene>
<evidence type="ECO:0000256" key="1">
    <source>
        <dbReference type="ARBA" id="ARBA00008201"/>
    </source>
</evidence>